<dbReference type="EMBL" id="MF405918">
    <property type="protein sequence ID" value="QKU33683.1"/>
    <property type="molecule type" value="Genomic_DNA"/>
</dbReference>
<evidence type="ECO:0000313" key="1">
    <source>
        <dbReference type="EMBL" id="QKU33683.1"/>
    </source>
</evidence>
<dbReference type="RefSeq" id="YP_010780291.1">
    <property type="nucleotide sequence ID" value="NC_075038.1"/>
</dbReference>
<sequence>MIRKYTMNISTQDFKFFAANCDMINDVFAHANISQIQKKNYDLGIILNGIIDHPLFDNIITPLYSTVDAANYFVLDVFHDPYPMQTFSKKYRFIFVNIEELYKEKFNYCPDLVDDIFESNGDNNKFIEMKTMPHEQDFHDWFNISLEESLAMDRLFIVSNVTPFYYHSFDPDNTAINQFIRALGNYQGQNLFYISTDGDYFNNVVIYKHAKLFKSNTVLNFNLVGKIGHVYNRPIVFKDQYNINFLGKFLYVAENMKNTSGFSEFILNDISLSLTFVTINITDIMEYVVHTAIRIIEHSKYNILDNTQKEQLGILKKFIVENDYLRIYKYSKFCKKESVNFMRSRLVDRIIPEIDAILEK</sequence>
<dbReference type="GeneID" id="80516983"/>
<accession>A0A6N1NNN2</accession>
<reference evidence="1" key="1">
    <citation type="submission" date="2017-06" db="EMBL/GenBank/DDBJ databases">
        <authorList>
            <person name="Assis F.L."/>
            <person name="Abrahao J.S."/>
            <person name="Silva L."/>
            <person name="Khalil J.B."/>
            <person name="Rodrigues R."/>
            <person name="Silva L.S."/>
            <person name="Boratto P."/>
            <person name="Andrade M."/>
            <person name="Kroon E.G."/>
            <person name="Ribeiro B."/>
            <person name="Bergier I."/>
            <person name="Seligmann H."/>
            <person name="Ghigo E."/>
            <person name="Colson P."/>
            <person name="Levasseur A."/>
            <person name="Raoult D."/>
            <person name="Scola B.L."/>
        </authorList>
    </citation>
    <scope>NUCLEOTIDE SEQUENCE</scope>
    <source>
        <strain evidence="1">Deep ocean</strain>
    </source>
</reference>
<reference evidence="1" key="2">
    <citation type="journal article" date="2018" name="Nat. Commun.">
        <title>Tailed giant Tupanvirus possesses the most complete translational apparatus of the known virosphere.</title>
        <authorList>
            <person name="Abrahao J."/>
            <person name="Silva L."/>
            <person name="Silva L.S."/>
            <person name="Khalil J.Y.B."/>
            <person name="Rodrigues R."/>
            <person name="Arantes T."/>
            <person name="Assis F."/>
            <person name="Boratto P."/>
            <person name="Andrade M."/>
            <person name="Kroon E.G."/>
            <person name="Ribeiro B."/>
            <person name="Bergier I."/>
            <person name="Seligmann H."/>
            <person name="Ghigo E."/>
            <person name="Colson P."/>
            <person name="Levasseur A."/>
            <person name="Kroemer G."/>
            <person name="Raoult D."/>
            <person name="La Scola B."/>
        </authorList>
    </citation>
    <scope>NUCLEOTIDE SEQUENCE [LARGE SCALE GENOMIC DNA]</scope>
    <source>
        <strain evidence="1">Deep ocean</strain>
    </source>
</reference>
<protein>
    <submittedName>
        <fullName evidence="1">Uncharacterized protein</fullName>
    </submittedName>
</protein>
<name>A0A6N1NNN2_9VIRU</name>
<proteinExistence type="predicted"/>
<dbReference type="KEGG" id="vg:80516983"/>
<organism evidence="1">
    <name type="scientific">Tupanvirus deep ocean</name>
    <dbReference type="NCBI Taxonomy" id="2126984"/>
    <lineage>
        <taxon>Viruses</taxon>
        <taxon>Varidnaviria</taxon>
        <taxon>Bamfordvirae</taxon>
        <taxon>Nucleocytoviricota</taxon>
        <taxon>Megaviricetes</taxon>
        <taxon>Imitervirales</taxon>
        <taxon>Mimiviridae</taxon>
        <taxon>Megamimivirinae</taxon>
        <taxon>Tupanvirus</taxon>
        <taxon>Tupanvirus altamarinense</taxon>
    </lineage>
</organism>